<reference evidence="1 2" key="1">
    <citation type="submission" date="2011-01" db="EMBL/GenBank/DDBJ databases">
        <authorList>
            <person name="Durkin A.S."/>
            <person name="Madupu R."/>
            <person name="Torralba M."/>
            <person name="Gillis M."/>
            <person name="Methe B."/>
            <person name="Sutton G."/>
            <person name="Nelson K.E."/>
        </authorList>
    </citation>
    <scope>NUCLEOTIDE SEQUENCE [LARGE SCALE GENOMIC DNA]</scope>
    <source>
        <strain evidence="1 2">ACS-025-V-Sch4</strain>
    </source>
</reference>
<dbReference type="AlphaFoldDB" id="F0H1N4"/>
<sequence length="107" mass="12480">MSRNKRRNKPIKINDKIIRGITKSGFRFSVDSEVFKDMEMLELIGEVDDNPILMPKLLEKMFGKKQKDNLYDFVRDDKGSVPVEKISEIVKDIFESKELKNSLSLSR</sequence>
<organism evidence="1 2">
    <name type="scientific">Anaerococcus hydrogenalis ACS-025-V-Sch4</name>
    <dbReference type="NCBI Taxonomy" id="879306"/>
    <lineage>
        <taxon>Bacteria</taxon>
        <taxon>Bacillati</taxon>
        <taxon>Bacillota</taxon>
        <taxon>Tissierellia</taxon>
        <taxon>Tissierellales</taxon>
        <taxon>Peptoniphilaceae</taxon>
        <taxon>Anaerococcus</taxon>
    </lineage>
</organism>
<dbReference type="EMBL" id="AEXN01000032">
    <property type="protein sequence ID" value="EGC83566.1"/>
    <property type="molecule type" value="Genomic_DNA"/>
</dbReference>
<protein>
    <submittedName>
        <fullName evidence="1">Uncharacterized protein</fullName>
    </submittedName>
</protein>
<dbReference type="OrthoDB" id="2068092at2"/>
<comment type="caution">
    <text evidence="1">The sequence shown here is derived from an EMBL/GenBank/DDBJ whole genome shotgun (WGS) entry which is preliminary data.</text>
</comment>
<proteinExistence type="predicted"/>
<dbReference type="RefSeq" id="WP_004817920.1">
    <property type="nucleotide sequence ID" value="NZ_AEXN01000032.1"/>
</dbReference>
<accession>F0H1N4</accession>
<name>F0H1N4_9FIRM</name>
<evidence type="ECO:0000313" key="2">
    <source>
        <dbReference type="Proteomes" id="UP000005277"/>
    </source>
</evidence>
<evidence type="ECO:0000313" key="1">
    <source>
        <dbReference type="EMBL" id="EGC83566.1"/>
    </source>
</evidence>
<gene>
    <name evidence="1" type="ORF">HMPREF9246_1238</name>
</gene>
<keyword evidence="2" id="KW-1185">Reference proteome</keyword>
<dbReference type="Proteomes" id="UP000005277">
    <property type="component" value="Unassembled WGS sequence"/>
</dbReference>